<dbReference type="PANTHER" id="PTHR30033:SF2">
    <property type="entry name" value="FLAGELLAR HOOK PROTEIN"/>
    <property type="match status" value="1"/>
</dbReference>
<evidence type="ECO:0000256" key="2">
    <source>
        <dbReference type="ARBA" id="ARBA00004613"/>
    </source>
</evidence>
<feature type="domain" description="Flagellar hook-associated protein FlgK helical" evidence="9">
    <location>
        <begin position="99"/>
        <end position="318"/>
    </location>
</feature>
<evidence type="ECO:0000256" key="3">
    <source>
        <dbReference type="ARBA" id="ARBA00009677"/>
    </source>
</evidence>
<dbReference type="AlphaFoldDB" id="A0A1H7RFY7"/>
<evidence type="ECO:0000313" key="11">
    <source>
        <dbReference type="Proteomes" id="UP000199214"/>
    </source>
</evidence>
<dbReference type="GO" id="GO:0005576">
    <property type="term" value="C:extracellular region"/>
    <property type="evidence" value="ECO:0007669"/>
    <property type="project" value="UniProtKB-SubCell"/>
</dbReference>
<evidence type="ECO:0000259" key="9">
    <source>
        <dbReference type="Pfam" id="PF22638"/>
    </source>
</evidence>
<dbReference type="RefSeq" id="WP_093006308.1">
    <property type="nucleotide sequence ID" value="NZ_FNZZ01000004.1"/>
</dbReference>
<comment type="subcellular location">
    <subcellularLocation>
        <location evidence="1 7">Bacterial flagellum</location>
    </subcellularLocation>
    <subcellularLocation>
        <location evidence="2 7">Secreted</location>
    </subcellularLocation>
</comment>
<evidence type="ECO:0000256" key="6">
    <source>
        <dbReference type="ARBA" id="ARBA00023143"/>
    </source>
</evidence>
<dbReference type="GO" id="GO:0009424">
    <property type="term" value="C:bacterial-type flagellum hook"/>
    <property type="evidence" value="ECO:0007669"/>
    <property type="project" value="UniProtKB-UniRule"/>
</dbReference>
<dbReference type="InterPro" id="IPR053927">
    <property type="entry name" value="FlgK_helical"/>
</dbReference>
<dbReference type="Pfam" id="PF06429">
    <property type="entry name" value="Flg_bbr_C"/>
    <property type="match status" value="1"/>
</dbReference>
<keyword evidence="6 7" id="KW-0975">Bacterial flagellum</keyword>
<feature type="domain" description="Flagellar basal-body/hook protein C-terminal" evidence="8">
    <location>
        <begin position="404"/>
        <end position="442"/>
    </location>
</feature>
<evidence type="ECO:0000259" key="8">
    <source>
        <dbReference type="Pfam" id="PF06429"/>
    </source>
</evidence>
<dbReference type="GO" id="GO:0005198">
    <property type="term" value="F:structural molecule activity"/>
    <property type="evidence" value="ECO:0007669"/>
    <property type="project" value="UniProtKB-UniRule"/>
</dbReference>
<dbReference type="OrthoDB" id="7181295at2"/>
<dbReference type="InterPro" id="IPR002371">
    <property type="entry name" value="FlgK"/>
</dbReference>
<keyword evidence="10" id="KW-0282">Flagellum</keyword>
<accession>A0A1H7RFY7</accession>
<dbReference type="PANTHER" id="PTHR30033">
    <property type="entry name" value="FLAGELLAR HOOK-ASSOCIATED PROTEIN 1"/>
    <property type="match status" value="1"/>
</dbReference>
<evidence type="ECO:0000256" key="5">
    <source>
        <dbReference type="ARBA" id="ARBA00022525"/>
    </source>
</evidence>
<dbReference type="Proteomes" id="UP000199214">
    <property type="component" value="Unassembled WGS sequence"/>
</dbReference>
<proteinExistence type="inferred from homology"/>
<evidence type="ECO:0000256" key="4">
    <source>
        <dbReference type="ARBA" id="ARBA00016244"/>
    </source>
</evidence>
<reference evidence="11" key="1">
    <citation type="submission" date="2016-10" db="EMBL/GenBank/DDBJ databases">
        <authorList>
            <person name="Varghese N."/>
            <person name="Submissions S."/>
        </authorList>
    </citation>
    <scope>NUCLEOTIDE SEQUENCE [LARGE SCALE GENOMIC DNA]</scope>
    <source>
        <strain evidence="11">JS21-1</strain>
    </source>
</reference>
<dbReference type="InterPro" id="IPR010930">
    <property type="entry name" value="Flg_bb/hook_C_dom"/>
</dbReference>
<dbReference type="Pfam" id="PF22638">
    <property type="entry name" value="FlgK_D1"/>
    <property type="match status" value="1"/>
</dbReference>
<evidence type="ECO:0000256" key="1">
    <source>
        <dbReference type="ARBA" id="ARBA00004365"/>
    </source>
</evidence>
<protein>
    <recommendedName>
        <fullName evidence="4 7">Flagellar hook-associated protein 1</fullName>
        <shortName evidence="7">HAP1</shortName>
    </recommendedName>
</protein>
<sequence length="444" mass="44620">MSDLLSIGASGVRAFQGALTTTSENIANSGTVGYARRTAQMAEVSAAGIKGVNGYGVLVTGTQRAADSIRSAAVRSAGADLSRTQAGSAWLDRIQTAMTGADVSGRLSSFYTSATALAADPASGAQRSVMLENAQSVASSFAATGAALSQVVTDLDQTADGDAATLSNLASALAKVNDGLGRAGAGTASAANLADQRDQLLEQMSALSDVSATFDAAGRATVRVGGEVGPTLVSGRDAGIVSYARSPEGNVTFTVTRGKDAQTFQPSGGSLAGIADAAQRIVDTRGLVADTARDFADSVNAVQAEGVDLNNAAGQPIFAYDAADPTRMSVAMTDPAGIAAAAVGGGTRDGSNLAKLQAARASGNFEGGITGLVAGNAAAIANRRIVGDAQNAILSGATTARDQISAVNLDDEAVQLLRFQQAYQASSRVISVAKDVFQSLMEIR</sequence>
<dbReference type="STRING" id="1855283.SAMN05216382_2238"/>
<evidence type="ECO:0000313" key="10">
    <source>
        <dbReference type="EMBL" id="SEL59240.1"/>
    </source>
</evidence>
<evidence type="ECO:0000256" key="7">
    <source>
        <dbReference type="RuleBase" id="RU362065"/>
    </source>
</evidence>
<keyword evidence="10" id="KW-0969">Cilium</keyword>
<dbReference type="EMBL" id="FNZZ01000004">
    <property type="protein sequence ID" value="SEL59240.1"/>
    <property type="molecule type" value="Genomic_DNA"/>
</dbReference>
<name>A0A1H7RFY7_9SPHN</name>
<comment type="similarity">
    <text evidence="3 7">Belongs to the flagella basal body rod proteins family.</text>
</comment>
<organism evidence="10 11">
    <name type="scientific">Sphingomonas palmae</name>
    <dbReference type="NCBI Taxonomy" id="1855283"/>
    <lineage>
        <taxon>Bacteria</taxon>
        <taxon>Pseudomonadati</taxon>
        <taxon>Pseudomonadota</taxon>
        <taxon>Alphaproteobacteria</taxon>
        <taxon>Sphingomonadales</taxon>
        <taxon>Sphingomonadaceae</taxon>
        <taxon>Sphingomonas</taxon>
    </lineage>
</organism>
<keyword evidence="5 7" id="KW-0964">Secreted</keyword>
<dbReference type="NCBIfam" id="TIGR02492">
    <property type="entry name" value="flgK_ends"/>
    <property type="match status" value="1"/>
</dbReference>
<keyword evidence="11" id="KW-1185">Reference proteome</keyword>
<dbReference type="GO" id="GO:0044780">
    <property type="term" value="P:bacterial-type flagellum assembly"/>
    <property type="evidence" value="ECO:0007669"/>
    <property type="project" value="InterPro"/>
</dbReference>
<gene>
    <name evidence="7" type="primary">flgK</name>
    <name evidence="10" type="ORF">SAMN05216382_2238</name>
</gene>
<keyword evidence="10" id="KW-0966">Cell projection</keyword>
<dbReference type="SUPFAM" id="SSF64518">
    <property type="entry name" value="Phase 1 flagellin"/>
    <property type="match status" value="1"/>
</dbReference>
<dbReference type="PRINTS" id="PR01005">
    <property type="entry name" value="FLGHOOKAP1"/>
</dbReference>